<feature type="region of interest" description="Disordered" evidence="5">
    <location>
        <begin position="34"/>
        <end position="93"/>
    </location>
</feature>
<dbReference type="InterPro" id="IPR011598">
    <property type="entry name" value="bHLH_dom"/>
</dbReference>
<feature type="compositionally biased region" description="Basic and acidic residues" evidence="5">
    <location>
        <begin position="406"/>
        <end position="415"/>
    </location>
</feature>
<feature type="compositionally biased region" description="Low complexity" evidence="5">
    <location>
        <begin position="150"/>
        <end position="165"/>
    </location>
</feature>
<feature type="region of interest" description="Disordered" evidence="5">
    <location>
        <begin position="321"/>
        <end position="422"/>
    </location>
</feature>
<evidence type="ECO:0000256" key="3">
    <source>
        <dbReference type="ARBA" id="ARBA00023163"/>
    </source>
</evidence>
<dbReference type="GO" id="GO:0046983">
    <property type="term" value="F:protein dimerization activity"/>
    <property type="evidence" value="ECO:0007669"/>
    <property type="project" value="InterPro"/>
</dbReference>
<dbReference type="PANTHER" id="PTHR46807:SF8">
    <property type="entry name" value="TRANSCRIPTION FACTOR PIF1-LIKE ISOFORM X2"/>
    <property type="match status" value="1"/>
</dbReference>
<feature type="compositionally biased region" description="Basic and acidic residues" evidence="5">
    <location>
        <begin position="179"/>
        <end position="188"/>
    </location>
</feature>
<gene>
    <name evidence="7" type="ORF">MIMGU_mgv1a007040mg</name>
</gene>
<protein>
    <recommendedName>
        <fullName evidence="6">BHLH domain-containing protein</fullName>
    </recommendedName>
</protein>
<sequence>MQEDEMASWLQYPIEDSSFTRDLYADDLFYTAPVTSAAPPQSVAEIRPQPAPPRPPPVPPPPQKSGVSPHLHTFGHFSRLPSRPRIEPASKPLVNTVRESTVVESNETPKAVAAPEFGVSQSRRQVYARNGNAAVRGGLARLPCEVTVTSSVDGGSRASFSSSAEPSPPNEKAPQSEAAEDRKRKAREDDDNECQSEDFEYEATEAKKQSRGATSTKRSRAAEVHNLSERRRRDRINEKMKALQELIPRCNKSDKASMLDEAIEYMKSLQMQLQMMSMGCGMVPMMYPGMQQYMPTMLMGMGMNRPMMPYPSMVPGSPMPNPANMGPRFPMPPGFHLPQTPLPDNCSRIQGSNSNDPTQNSSQPGPHNFVDPYHQFLGHHHQQQQQQQSPLPQNQGGVQLTATKQDTNKEDRNPENKQSGKK</sequence>
<evidence type="ECO:0000256" key="4">
    <source>
        <dbReference type="ARBA" id="ARBA00023242"/>
    </source>
</evidence>
<dbReference type="KEGG" id="egt:105951523"/>
<dbReference type="STRING" id="4155.A0A022S211"/>
<reference evidence="7 8" key="1">
    <citation type="journal article" date="2013" name="Proc. Natl. Acad. Sci. U.S.A.">
        <title>Fine-scale variation in meiotic recombination in Mimulus inferred from population shotgun sequencing.</title>
        <authorList>
            <person name="Hellsten U."/>
            <person name="Wright K.M."/>
            <person name="Jenkins J."/>
            <person name="Shu S."/>
            <person name="Yuan Y."/>
            <person name="Wessler S.R."/>
            <person name="Schmutz J."/>
            <person name="Willis J.H."/>
            <person name="Rokhsar D.S."/>
        </authorList>
    </citation>
    <scope>NUCLEOTIDE SEQUENCE [LARGE SCALE GENOMIC DNA]</scope>
    <source>
        <strain evidence="8">cv. DUN x IM62</strain>
    </source>
</reference>
<dbReference type="Pfam" id="PF00010">
    <property type="entry name" value="HLH"/>
    <property type="match status" value="1"/>
</dbReference>
<feature type="compositionally biased region" description="Polar residues" evidence="5">
    <location>
        <begin position="389"/>
        <end position="405"/>
    </location>
</feature>
<dbReference type="InterPro" id="IPR036638">
    <property type="entry name" value="HLH_DNA-bd_sf"/>
</dbReference>
<comment type="subcellular location">
    <subcellularLocation>
        <location evidence="1">Nucleus</location>
    </subcellularLocation>
</comment>
<dbReference type="PANTHER" id="PTHR46807">
    <property type="entry name" value="TRANSCRIPTION FACTOR PIF3"/>
    <property type="match status" value="1"/>
</dbReference>
<evidence type="ECO:0000313" key="8">
    <source>
        <dbReference type="Proteomes" id="UP000030748"/>
    </source>
</evidence>
<dbReference type="InterPro" id="IPR047265">
    <property type="entry name" value="PIF1-like_bHLH"/>
</dbReference>
<dbReference type="PROSITE" id="PS50888">
    <property type="entry name" value="BHLH"/>
    <property type="match status" value="1"/>
</dbReference>
<evidence type="ECO:0000256" key="1">
    <source>
        <dbReference type="ARBA" id="ARBA00004123"/>
    </source>
</evidence>
<dbReference type="GO" id="GO:0010017">
    <property type="term" value="P:red or far-red light signaling pathway"/>
    <property type="evidence" value="ECO:0007669"/>
    <property type="project" value="UniProtKB-ARBA"/>
</dbReference>
<dbReference type="Proteomes" id="UP000030748">
    <property type="component" value="Unassembled WGS sequence"/>
</dbReference>
<dbReference type="OMA" id="DEMNSWL"/>
<dbReference type="EMBL" id="KI630171">
    <property type="protein sequence ID" value="EYU46364.1"/>
    <property type="molecule type" value="Genomic_DNA"/>
</dbReference>
<dbReference type="InterPro" id="IPR044273">
    <property type="entry name" value="PIF3-like"/>
</dbReference>
<dbReference type="GO" id="GO:0005634">
    <property type="term" value="C:nucleus"/>
    <property type="evidence" value="ECO:0000318"/>
    <property type="project" value="GO_Central"/>
</dbReference>
<evidence type="ECO:0000259" key="6">
    <source>
        <dbReference type="PROSITE" id="PS50888"/>
    </source>
</evidence>
<keyword evidence="3" id="KW-0804">Transcription</keyword>
<dbReference type="FunFam" id="4.10.280.10:FF:000004">
    <property type="entry name" value="Basic helix-loop-helix transcription factor"/>
    <property type="match status" value="1"/>
</dbReference>
<dbReference type="PhylomeDB" id="A0A022S211"/>
<feature type="region of interest" description="Disordered" evidence="5">
    <location>
        <begin position="150"/>
        <end position="230"/>
    </location>
</feature>
<feature type="compositionally biased region" description="Polar residues" evidence="5">
    <location>
        <begin position="347"/>
        <end position="365"/>
    </location>
</feature>
<evidence type="ECO:0000313" key="7">
    <source>
        <dbReference type="EMBL" id="EYU46364.1"/>
    </source>
</evidence>
<proteinExistence type="predicted"/>
<dbReference type="OrthoDB" id="690068at2759"/>
<dbReference type="eggNOG" id="ENOG502QR6A">
    <property type="taxonomic scope" value="Eukaryota"/>
</dbReference>
<evidence type="ECO:0000256" key="5">
    <source>
        <dbReference type="SAM" id="MobiDB-lite"/>
    </source>
</evidence>
<dbReference type="SUPFAM" id="SSF47459">
    <property type="entry name" value="HLH, helix-loop-helix DNA-binding domain"/>
    <property type="match status" value="1"/>
</dbReference>
<accession>A0A022S211</accession>
<dbReference type="CDD" id="cd11445">
    <property type="entry name" value="bHLH_AtPIF_like"/>
    <property type="match status" value="1"/>
</dbReference>
<feature type="compositionally biased region" description="Basic and acidic residues" evidence="5">
    <location>
        <begin position="220"/>
        <end position="230"/>
    </location>
</feature>
<dbReference type="AlphaFoldDB" id="A0A022S211"/>
<dbReference type="GO" id="GO:0003700">
    <property type="term" value="F:DNA-binding transcription factor activity"/>
    <property type="evidence" value="ECO:0007669"/>
    <property type="project" value="InterPro"/>
</dbReference>
<organism evidence="7 8">
    <name type="scientific">Erythranthe guttata</name>
    <name type="common">Yellow monkey flower</name>
    <name type="synonym">Mimulus guttatus</name>
    <dbReference type="NCBI Taxonomy" id="4155"/>
    <lineage>
        <taxon>Eukaryota</taxon>
        <taxon>Viridiplantae</taxon>
        <taxon>Streptophyta</taxon>
        <taxon>Embryophyta</taxon>
        <taxon>Tracheophyta</taxon>
        <taxon>Spermatophyta</taxon>
        <taxon>Magnoliopsida</taxon>
        <taxon>eudicotyledons</taxon>
        <taxon>Gunneridae</taxon>
        <taxon>Pentapetalae</taxon>
        <taxon>asterids</taxon>
        <taxon>lamiids</taxon>
        <taxon>Lamiales</taxon>
        <taxon>Phrymaceae</taxon>
        <taxon>Erythranthe</taxon>
    </lineage>
</organism>
<dbReference type="Gene3D" id="4.10.280.10">
    <property type="entry name" value="Helix-loop-helix DNA-binding domain"/>
    <property type="match status" value="1"/>
</dbReference>
<keyword evidence="4" id="KW-0539">Nucleus</keyword>
<keyword evidence="2" id="KW-0805">Transcription regulation</keyword>
<feature type="compositionally biased region" description="Pro residues" evidence="5">
    <location>
        <begin position="49"/>
        <end position="63"/>
    </location>
</feature>
<feature type="compositionally biased region" description="Acidic residues" evidence="5">
    <location>
        <begin position="189"/>
        <end position="203"/>
    </location>
</feature>
<feature type="domain" description="BHLH" evidence="6">
    <location>
        <begin position="220"/>
        <end position="269"/>
    </location>
</feature>
<evidence type="ECO:0000256" key="2">
    <source>
        <dbReference type="ARBA" id="ARBA00023015"/>
    </source>
</evidence>
<name>A0A022S211_ERYGU</name>
<keyword evidence="8" id="KW-1185">Reference proteome</keyword>
<dbReference type="SMART" id="SM00353">
    <property type="entry name" value="HLH"/>
    <property type="match status" value="1"/>
</dbReference>